<reference evidence="2" key="1">
    <citation type="submission" date="2015-07" db="EMBL/GenBank/DDBJ databases">
        <title>Transcriptome Assembly of Anthurium amnicola.</title>
        <authorList>
            <person name="Suzuki J."/>
        </authorList>
    </citation>
    <scope>NUCLEOTIDE SEQUENCE</scope>
</reference>
<dbReference type="EMBL" id="GDJX01016621">
    <property type="protein sequence ID" value="JAT51315.1"/>
    <property type="molecule type" value="Transcribed_RNA"/>
</dbReference>
<name>A0A1D1Y9I9_9ARAE</name>
<evidence type="ECO:0000256" key="1">
    <source>
        <dbReference type="SAM" id="MobiDB-lite"/>
    </source>
</evidence>
<feature type="region of interest" description="Disordered" evidence="1">
    <location>
        <begin position="75"/>
        <end position="134"/>
    </location>
</feature>
<dbReference type="PANTHER" id="PTHR34278:SF1">
    <property type="entry name" value="PROTEIN THI031, PUTATIVE-RELATED"/>
    <property type="match status" value="1"/>
</dbReference>
<feature type="compositionally biased region" description="Basic and acidic residues" evidence="1">
    <location>
        <begin position="26"/>
        <end position="55"/>
    </location>
</feature>
<dbReference type="GO" id="GO:0016853">
    <property type="term" value="F:isomerase activity"/>
    <property type="evidence" value="ECO:0007669"/>
    <property type="project" value="UniProtKB-KW"/>
</dbReference>
<dbReference type="AlphaFoldDB" id="A0A1D1Y9I9"/>
<proteinExistence type="predicted"/>
<feature type="region of interest" description="Disordered" evidence="1">
    <location>
        <begin position="183"/>
        <end position="207"/>
    </location>
</feature>
<protein>
    <submittedName>
        <fullName evidence="2">DNA topoisomerase 2-alpha</fullName>
    </submittedName>
</protein>
<sequence length="207" mass="22873">VQPPRPGPALKLPPPSTAHNHHLHISSRDGHKKEHSFFPLHKEPTDADLPPEQRKMRREGRQHGLVMTYYNATRVQPPRPGLVLPASSSPATTAFRTRVPAKPTNHSKYTGRPGGCRQYAPTSKSRDKSKGARKVRALDVGLNPRLASWRVVVGGASGGDLRGRSASAAMVYLSGYPLEDEAGKSRSWLYDEQEGLDEDVEEEEEEE</sequence>
<feature type="compositionally biased region" description="Polar residues" evidence="1">
    <location>
        <begin position="86"/>
        <end position="95"/>
    </location>
</feature>
<keyword evidence="2" id="KW-0413">Isomerase</keyword>
<organism evidence="2">
    <name type="scientific">Anthurium amnicola</name>
    <dbReference type="NCBI Taxonomy" id="1678845"/>
    <lineage>
        <taxon>Eukaryota</taxon>
        <taxon>Viridiplantae</taxon>
        <taxon>Streptophyta</taxon>
        <taxon>Embryophyta</taxon>
        <taxon>Tracheophyta</taxon>
        <taxon>Spermatophyta</taxon>
        <taxon>Magnoliopsida</taxon>
        <taxon>Liliopsida</taxon>
        <taxon>Araceae</taxon>
        <taxon>Pothoideae</taxon>
        <taxon>Potheae</taxon>
        <taxon>Anthurium</taxon>
    </lineage>
</organism>
<accession>A0A1D1Y9I9</accession>
<gene>
    <name evidence="2" type="primary">Top2a_1</name>
    <name evidence="2" type="ORF">g.3096</name>
</gene>
<feature type="region of interest" description="Disordered" evidence="1">
    <location>
        <begin position="1"/>
        <end position="55"/>
    </location>
</feature>
<feature type="non-terminal residue" evidence="2">
    <location>
        <position position="207"/>
    </location>
</feature>
<feature type="compositionally biased region" description="Pro residues" evidence="1">
    <location>
        <begin position="1"/>
        <end position="16"/>
    </location>
</feature>
<feature type="compositionally biased region" description="Acidic residues" evidence="1">
    <location>
        <begin position="191"/>
        <end position="207"/>
    </location>
</feature>
<evidence type="ECO:0000313" key="2">
    <source>
        <dbReference type="EMBL" id="JAT51315.1"/>
    </source>
</evidence>
<feature type="non-terminal residue" evidence="2">
    <location>
        <position position="1"/>
    </location>
</feature>
<dbReference type="PANTHER" id="PTHR34278">
    <property type="entry name" value="PROTEIN THI031, PUTATIVE-RELATED"/>
    <property type="match status" value="1"/>
</dbReference>